<dbReference type="CDD" id="cd00093">
    <property type="entry name" value="HTH_XRE"/>
    <property type="match status" value="1"/>
</dbReference>
<gene>
    <name evidence="2" type="ORF">MiSe_38020</name>
</gene>
<sequence length="76" mass="8686">MKVRKVVEREFPGLGARIKRAREADSRSLIQICGEIDMTPANWYKIEKEETKFLPLETLRKIEGVLGVDLGVNIDD</sequence>
<comment type="caution">
    <text evidence="2">The sequence shown here is derived from an EMBL/GenBank/DDBJ whole genome shotgun (WGS) entry which is preliminary data.</text>
</comment>
<evidence type="ECO:0000259" key="1">
    <source>
        <dbReference type="PROSITE" id="PS50943"/>
    </source>
</evidence>
<evidence type="ECO:0000313" key="3">
    <source>
        <dbReference type="Proteomes" id="UP001050975"/>
    </source>
</evidence>
<organism evidence="2 3">
    <name type="scientific">Microseira wollei NIES-4236</name>
    <dbReference type="NCBI Taxonomy" id="2530354"/>
    <lineage>
        <taxon>Bacteria</taxon>
        <taxon>Bacillati</taxon>
        <taxon>Cyanobacteriota</taxon>
        <taxon>Cyanophyceae</taxon>
        <taxon>Oscillatoriophycideae</taxon>
        <taxon>Aerosakkonematales</taxon>
        <taxon>Aerosakkonemataceae</taxon>
        <taxon>Microseira</taxon>
    </lineage>
</organism>
<dbReference type="PROSITE" id="PS50943">
    <property type="entry name" value="HTH_CROC1"/>
    <property type="match status" value="1"/>
</dbReference>
<accession>A0AAV3XEC8</accession>
<feature type="domain" description="HTH cro/C1-type" evidence="1">
    <location>
        <begin position="18"/>
        <end position="73"/>
    </location>
</feature>
<dbReference type="GO" id="GO:0003677">
    <property type="term" value="F:DNA binding"/>
    <property type="evidence" value="ECO:0007669"/>
    <property type="project" value="InterPro"/>
</dbReference>
<dbReference type="SUPFAM" id="SSF47413">
    <property type="entry name" value="lambda repressor-like DNA-binding domains"/>
    <property type="match status" value="1"/>
</dbReference>
<keyword evidence="3" id="KW-1185">Reference proteome</keyword>
<proteinExistence type="predicted"/>
<protein>
    <submittedName>
        <fullName evidence="2">Transcriptional regulator</fullName>
    </submittedName>
</protein>
<reference evidence="2" key="1">
    <citation type="submission" date="2019-10" db="EMBL/GenBank/DDBJ databases">
        <title>Draft genome sequece of Microseira wollei NIES-4236.</title>
        <authorList>
            <person name="Yamaguchi H."/>
            <person name="Suzuki S."/>
            <person name="Kawachi M."/>
        </authorList>
    </citation>
    <scope>NUCLEOTIDE SEQUENCE</scope>
    <source>
        <strain evidence="2">NIES-4236</strain>
    </source>
</reference>
<dbReference type="InterPro" id="IPR010982">
    <property type="entry name" value="Lambda_DNA-bd_dom_sf"/>
</dbReference>
<dbReference type="SMART" id="SM00530">
    <property type="entry name" value="HTH_XRE"/>
    <property type="match status" value="1"/>
</dbReference>
<dbReference type="InterPro" id="IPR001387">
    <property type="entry name" value="Cro/C1-type_HTH"/>
</dbReference>
<dbReference type="RefSeq" id="WP_226583901.1">
    <property type="nucleotide sequence ID" value="NZ_BLAY01000057.1"/>
</dbReference>
<dbReference type="AlphaFoldDB" id="A0AAV3XEC8"/>
<dbReference type="Gene3D" id="1.10.260.40">
    <property type="entry name" value="lambda repressor-like DNA-binding domains"/>
    <property type="match status" value="1"/>
</dbReference>
<name>A0AAV3XEC8_9CYAN</name>
<dbReference type="EMBL" id="BLAY01000057">
    <property type="protein sequence ID" value="GET39041.1"/>
    <property type="molecule type" value="Genomic_DNA"/>
</dbReference>
<dbReference type="Proteomes" id="UP001050975">
    <property type="component" value="Unassembled WGS sequence"/>
</dbReference>
<evidence type="ECO:0000313" key="2">
    <source>
        <dbReference type="EMBL" id="GET39041.1"/>
    </source>
</evidence>